<feature type="coiled-coil region" evidence="1">
    <location>
        <begin position="60"/>
        <end position="112"/>
    </location>
</feature>
<reference evidence="3 4" key="1">
    <citation type="submission" date="2018-08" db="EMBL/GenBank/DDBJ databases">
        <title>Acidipila sp. 4G-K13, an acidobacterium isolated from forest soil.</title>
        <authorList>
            <person name="Gao Z.-H."/>
            <person name="Qiu L.-H."/>
        </authorList>
    </citation>
    <scope>NUCLEOTIDE SEQUENCE [LARGE SCALE GENOMIC DNA]</scope>
    <source>
        <strain evidence="3 4">4G-K13</strain>
    </source>
</reference>
<gene>
    <name evidence="3" type="ORF">D0Y96_14855</name>
</gene>
<evidence type="ECO:0000313" key="3">
    <source>
        <dbReference type="EMBL" id="RFU15727.1"/>
    </source>
</evidence>
<organism evidence="3 4">
    <name type="scientific">Paracidobacterium acidisoli</name>
    <dbReference type="NCBI Taxonomy" id="2303751"/>
    <lineage>
        <taxon>Bacteria</taxon>
        <taxon>Pseudomonadati</taxon>
        <taxon>Acidobacteriota</taxon>
        <taxon>Terriglobia</taxon>
        <taxon>Terriglobales</taxon>
        <taxon>Acidobacteriaceae</taxon>
        <taxon>Paracidobacterium</taxon>
    </lineage>
</organism>
<dbReference type="Proteomes" id="UP000264702">
    <property type="component" value="Unassembled WGS sequence"/>
</dbReference>
<feature type="compositionally biased region" description="Polar residues" evidence="2">
    <location>
        <begin position="158"/>
        <end position="167"/>
    </location>
</feature>
<dbReference type="RefSeq" id="WP_117301395.1">
    <property type="nucleotide sequence ID" value="NZ_QVQT02000005.1"/>
</dbReference>
<protein>
    <submittedName>
        <fullName evidence="3">Uncharacterized protein</fullName>
    </submittedName>
</protein>
<proteinExistence type="predicted"/>
<evidence type="ECO:0000313" key="4">
    <source>
        <dbReference type="Proteomes" id="UP000264702"/>
    </source>
</evidence>
<dbReference type="AlphaFoldDB" id="A0A372ILB2"/>
<comment type="caution">
    <text evidence="3">The sequence shown here is derived from an EMBL/GenBank/DDBJ whole genome shotgun (WGS) entry which is preliminary data.</text>
</comment>
<accession>A0A372ILB2</accession>
<keyword evidence="4" id="KW-1185">Reference proteome</keyword>
<keyword evidence="1" id="KW-0175">Coiled coil</keyword>
<feature type="compositionally biased region" description="Low complexity" evidence="2">
    <location>
        <begin position="142"/>
        <end position="157"/>
    </location>
</feature>
<evidence type="ECO:0000256" key="2">
    <source>
        <dbReference type="SAM" id="MobiDB-lite"/>
    </source>
</evidence>
<name>A0A372ILB2_9BACT</name>
<dbReference type="EMBL" id="QVQT01000005">
    <property type="protein sequence ID" value="RFU15727.1"/>
    <property type="molecule type" value="Genomic_DNA"/>
</dbReference>
<evidence type="ECO:0000256" key="1">
    <source>
        <dbReference type="SAM" id="Coils"/>
    </source>
</evidence>
<sequence>MKEAVQGDVSSIQNDLNATLPALISQADAAPGSVPEAFAVYRNVDALYDVLLRVTENANLMGAQDQATALQSALDGLKQARSGLGDSIVNHAKNQQAQLVQLRTAIAHAEAVSERKPEKTIVVDDGATSAATHHPRRHTTTKKAPASSTTPASTSSSQNLPSAKPQQ</sequence>
<feature type="region of interest" description="Disordered" evidence="2">
    <location>
        <begin position="115"/>
        <end position="167"/>
    </location>
</feature>
<dbReference type="OrthoDB" id="123371at2"/>